<dbReference type="GO" id="GO:0005783">
    <property type="term" value="C:endoplasmic reticulum"/>
    <property type="evidence" value="ECO:0000250"/>
    <property type="project" value="dictyBase"/>
</dbReference>
<evidence type="ECO:0000256" key="10">
    <source>
        <dbReference type="RuleBase" id="RU363075"/>
    </source>
</evidence>
<dbReference type="PANTHER" id="PTHR22760:SF2">
    <property type="entry name" value="ALPHA-1,2-MANNOSYLTRANSFERASE ALG9"/>
    <property type="match status" value="1"/>
</dbReference>
<keyword evidence="13" id="KW-1185">Reference proteome</keyword>
<dbReference type="GO" id="GO:0000030">
    <property type="term" value="F:mannosyltransferase activity"/>
    <property type="evidence" value="ECO:0000250"/>
    <property type="project" value="dictyBase"/>
</dbReference>
<dbReference type="AlphaFoldDB" id="Q54WW9"/>
<dbReference type="eggNOG" id="KOG2515">
    <property type="taxonomic scope" value="Eukaryota"/>
</dbReference>
<proteinExistence type="inferred from homology"/>
<dbReference type="GO" id="GO:0006488">
    <property type="term" value="P:dolichol-linked oligosaccharide biosynthetic process"/>
    <property type="evidence" value="ECO:0000315"/>
    <property type="project" value="dictyBase"/>
</dbReference>
<dbReference type="dictyBase" id="DDB_G0279349">
    <property type="gene designation" value="alg9"/>
</dbReference>
<dbReference type="PANTHER" id="PTHR22760">
    <property type="entry name" value="GLYCOSYLTRANSFERASE"/>
    <property type="match status" value="1"/>
</dbReference>
<dbReference type="GO" id="GO:0006487">
    <property type="term" value="P:protein N-linked glycosylation"/>
    <property type="evidence" value="ECO:0000314"/>
    <property type="project" value="dictyBase"/>
</dbReference>
<feature type="transmembrane region" description="Helical" evidence="10">
    <location>
        <begin position="152"/>
        <end position="169"/>
    </location>
</feature>
<dbReference type="RefSeq" id="XP_641808.1">
    <property type="nucleotide sequence ID" value="XM_636716.1"/>
</dbReference>
<reference evidence="12 13" key="1">
    <citation type="journal article" date="2005" name="Nature">
        <title>The genome of the social amoeba Dictyostelium discoideum.</title>
        <authorList>
            <consortium name="The Dictyostelium discoideum Sequencing Consortium"/>
            <person name="Eichinger L."/>
            <person name="Pachebat J.A."/>
            <person name="Glockner G."/>
            <person name="Rajandream M.A."/>
            <person name="Sucgang R."/>
            <person name="Berriman M."/>
            <person name="Song J."/>
            <person name="Olsen R."/>
            <person name="Szafranski K."/>
            <person name="Xu Q."/>
            <person name="Tunggal B."/>
            <person name="Kummerfeld S."/>
            <person name="Madera M."/>
            <person name="Konfortov B.A."/>
            <person name="Rivero F."/>
            <person name="Bankier A.T."/>
            <person name="Lehmann R."/>
            <person name="Hamlin N."/>
            <person name="Davies R."/>
            <person name="Gaudet P."/>
            <person name="Fey P."/>
            <person name="Pilcher K."/>
            <person name="Chen G."/>
            <person name="Saunders D."/>
            <person name="Sodergren E."/>
            <person name="Davis P."/>
            <person name="Kerhornou A."/>
            <person name="Nie X."/>
            <person name="Hall N."/>
            <person name="Anjard C."/>
            <person name="Hemphill L."/>
            <person name="Bason N."/>
            <person name="Farbrother P."/>
            <person name="Desany B."/>
            <person name="Just E."/>
            <person name="Morio T."/>
            <person name="Rost R."/>
            <person name="Churcher C."/>
            <person name="Cooper J."/>
            <person name="Haydock S."/>
            <person name="van Driessche N."/>
            <person name="Cronin A."/>
            <person name="Goodhead I."/>
            <person name="Muzny D."/>
            <person name="Mourier T."/>
            <person name="Pain A."/>
            <person name="Lu M."/>
            <person name="Harper D."/>
            <person name="Lindsay R."/>
            <person name="Hauser H."/>
            <person name="James K."/>
            <person name="Quiles M."/>
            <person name="Madan Babu M."/>
            <person name="Saito T."/>
            <person name="Buchrieser C."/>
            <person name="Wardroper A."/>
            <person name="Felder M."/>
            <person name="Thangavelu M."/>
            <person name="Johnson D."/>
            <person name="Knights A."/>
            <person name="Loulseged H."/>
            <person name="Mungall K."/>
            <person name="Oliver K."/>
            <person name="Price C."/>
            <person name="Quail M.A."/>
            <person name="Urushihara H."/>
            <person name="Hernandez J."/>
            <person name="Rabbinowitsch E."/>
            <person name="Steffen D."/>
            <person name="Sanders M."/>
            <person name="Ma J."/>
            <person name="Kohara Y."/>
            <person name="Sharp S."/>
            <person name="Simmonds M."/>
            <person name="Spiegler S."/>
            <person name="Tivey A."/>
            <person name="Sugano S."/>
            <person name="White B."/>
            <person name="Walker D."/>
            <person name="Woodward J."/>
            <person name="Winckler T."/>
            <person name="Tanaka Y."/>
            <person name="Shaulsky G."/>
            <person name="Schleicher M."/>
            <person name="Weinstock G."/>
            <person name="Rosenthal A."/>
            <person name="Cox E.C."/>
            <person name="Chisholm R.L."/>
            <person name="Gibbs R."/>
            <person name="Loomis W.F."/>
            <person name="Platzer M."/>
            <person name="Kay R.R."/>
            <person name="Williams J."/>
            <person name="Dear P.H."/>
            <person name="Noegel A.A."/>
            <person name="Barrell B."/>
            <person name="Kuspa A."/>
        </authorList>
    </citation>
    <scope>NUCLEOTIDE SEQUENCE [LARGE SCALE GENOMIC DNA]</scope>
    <source>
        <strain evidence="12 13">AX4</strain>
    </source>
</reference>
<evidence type="ECO:0000313" key="12">
    <source>
        <dbReference type="EMBL" id="EAL67823.1"/>
    </source>
</evidence>
<keyword evidence="7 10" id="KW-0256">Endoplasmic reticulum</keyword>
<keyword evidence="8 10" id="KW-1133">Transmembrane helix</keyword>
<dbReference type="InterPro" id="IPR005599">
    <property type="entry name" value="GPI_mannosylTrfase"/>
</dbReference>
<dbReference type="PaxDb" id="44689-DDB0231369"/>
<feature type="transmembrane region" description="Helical" evidence="10">
    <location>
        <begin position="344"/>
        <end position="365"/>
    </location>
</feature>
<protein>
    <recommendedName>
        <fullName evidence="10">Mannosyltransferase</fullName>
        <ecNumber evidence="10">2.4.1.-</ecNumber>
    </recommendedName>
</protein>
<dbReference type="STRING" id="44689.Q54WW9"/>
<comment type="subcellular location">
    <subcellularLocation>
        <location evidence="1 10">Endoplasmic reticulum membrane</location>
        <topology evidence="1 10">Multi-pass membrane protein</topology>
    </subcellularLocation>
</comment>
<dbReference type="HOGENOM" id="CLU_018152_1_1_1"/>
<evidence type="ECO:0000256" key="6">
    <source>
        <dbReference type="ARBA" id="ARBA00022692"/>
    </source>
</evidence>
<comment type="caution">
    <text evidence="12">The sequence shown here is derived from an EMBL/GenBank/DDBJ whole genome shotgun (WGS) entry which is preliminary data.</text>
</comment>
<evidence type="ECO:0000313" key="13">
    <source>
        <dbReference type="Proteomes" id="UP000002195"/>
    </source>
</evidence>
<feature type="transmembrane region" description="Helical" evidence="10">
    <location>
        <begin position="120"/>
        <end position="140"/>
    </location>
</feature>
<feature type="transmembrane region" description="Helical" evidence="10">
    <location>
        <begin position="42"/>
        <end position="61"/>
    </location>
</feature>
<evidence type="ECO:0000256" key="3">
    <source>
        <dbReference type="ARBA" id="ARBA00007063"/>
    </source>
</evidence>
<evidence type="ECO:0000256" key="2">
    <source>
        <dbReference type="ARBA" id="ARBA00004922"/>
    </source>
</evidence>
<feature type="transmembrane region" description="Helical" evidence="10">
    <location>
        <begin position="312"/>
        <end position="332"/>
    </location>
</feature>
<dbReference type="KEGG" id="ddi:DDB_G0279349"/>
<name>Q54WW9_DICDI</name>
<keyword evidence="6 10" id="KW-0812">Transmembrane</keyword>
<evidence type="ECO:0000256" key="4">
    <source>
        <dbReference type="ARBA" id="ARBA00022676"/>
    </source>
</evidence>
<dbReference type="Pfam" id="PF03901">
    <property type="entry name" value="Glyco_transf_22"/>
    <property type="match status" value="1"/>
</dbReference>
<dbReference type="UniPathway" id="UPA00378"/>
<evidence type="ECO:0000256" key="7">
    <source>
        <dbReference type="ARBA" id="ARBA00022824"/>
    </source>
</evidence>
<feature type="transmembrane region" description="Helical" evidence="10">
    <location>
        <begin position="371"/>
        <end position="391"/>
    </location>
</feature>
<comment type="pathway">
    <text evidence="2">Protein modification; protein glycosylation.</text>
</comment>
<dbReference type="OMA" id="PRDMHAK"/>
<dbReference type="GO" id="GO:0000026">
    <property type="term" value="F:alpha-1,2-mannosyltransferase activity"/>
    <property type="evidence" value="ECO:0000318"/>
    <property type="project" value="GO_Central"/>
</dbReference>
<sequence length="649" mass="75231">MSSKRKSQITNTNGNGSDSKKKIETEYITRNKRINDTYKSTIFVFSLFFISSILSAIYNRILDCDEYMNYWEPTHYLLYNKGLQTWEYSPTYSLRSYAYLLLHAFMGRLLNPFSNGNKIILFYLIKIGIGFFTSIAQTIFYRGVKNMFGREISRYTLIFMLFSPAFFLSGSNFLPTSFSMTTFMAAYGFWMLYQSSSTPLSALSPNESSNEAIYSVFLSATSVFMGWPFVIVLVIPIALNLMIRNGFLKVFMWALLPVIAVFIPMILIDYQYYGKWVIAIYNIIAYNFTSNHSGGSQLYGIEDWPFYFINSFVNYNIVFLFSLLTIPLLIIFRKWSGSLKNLTMVSIIYTLCPYYIWFGFMTYLPHKEERFLFVIYPFIALAGSISFYIGLNILNAIILKISGGGAGGSDIKNKKKNDDFKLKSKQQQHYNVNIYHGFVNFIKYLIIICFILLSVSRIYSTYVNYTAPFNTLTHLNNNVLLNGNISISNFSKNNNILKSNNNNNNNKSVNICIGKEWHRYPSNFFLPNDNNEIEFNLKFIESDFKGHLPKPFSTLPNGTAIIPTNMNDQNKQEFDRYIKPNECSYIIDFDSPTQNEEHYVNDTSNWKVIYSTKFLDAAASTSSLYRAFWIPKLSNQKNVYNNYYILEKI</sequence>
<feature type="region of interest" description="Disordered" evidence="11">
    <location>
        <begin position="1"/>
        <end position="20"/>
    </location>
</feature>
<dbReference type="PhylomeDB" id="Q54WW9"/>
<dbReference type="InParanoid" id="Q54WW9"/>
<evidence type="ECO:0000256" key="1">
    <source>
        <dbReference type="ARBA" id="ARBA00004477"/>
    </source>
</evidence>
<keyword evidence="4 10" id="KW-0328">Glycosyltransferase</keyword>
<dbReference type="GeneID" id="8622004"/>
<dbReference type="EC" id="2.4.1.-" evidence="10"/>
<dbReference type="Proteomes" id="UP000002195">
    <property type="component" value="Unassembled WGS sequence"/>
</dbReference>
<feature type="transmembrane region" description="Helical" evidence="10">
    <location>
        <begin position="250"/>
        <end position="268"/>
    </location>
</feature>
<accession>Q54WW9</accession>
<comment type="similarity">
    <text evidence="3 10">Belongs to the glycosyltransferase 22 family.</text>
</comment>
<organism evidence="12 13">
    <name type="scientific">Dictyostelium discoideum</name>
    <name type="common">Social amoeba</name>
    <dbReference type="NCBI Taxonomy" id="44689"/>
    <lineage>
        <taxon>Eukaryota</taxon>
        <taxon>Amoebozoa</taxon>
        <taxon>Evosea</taxon>
        <taxon>Eumycetozoa</taxon>
        <taxon>Dictyostelia</taxon>
        <taxon>Dictyosteliales</taxon>
        <taxon>Dictyosteliaceae</taxon>
        <taxon>Dictyostelium</taxon>
    </lineage>
</organism>
<evidence type="ECO:0000256" key="11">
    <source>
        <dbReference type="SAM" id="MobiDB-lite"/>
    </source>
</evidence>
<dbReference type="Reactome" id="R-DDI-446193">
    <property type="pathway name" value="Biosynthesis of the N-glycan precursor (dolichol lipid-linked oligosaccharide, LLO) and transfer to a nascent protein"/>
</dbReference>
<keyword evidence="9 10" id="KW-0472">Membrane</keyword>
<gene>
    <name evidence="12" type="primary">alg9</name>
    <name evidence="12" type="ORF">DDB_G0279349</name>
</gene>
<evidence type="ECO:0000256" key="8">
    <source>
        <dbReference type="ARBA" id="ARBA00022989"/>
    </source>
</evidence>
<dbReference type="EMBL" id="AAFI02000030">
    <property type="protein sequence ID" value="EAL67823.1"/>
    <property type="molecule type" value="Genomic_DNA"/>
</dbReference>
<dbReference type="GO" id="GO:0005789">
    <property type="term" value="C:endoplasmic reticulum membrane"/>
    <property type="evidence" value="ECO:0000318"/>
    <property type="project" value="GO_Central"/>
</dbReference>
<dbReference type="FunCoup" id="Q54WW9">
    <property type="interactions" value="1029"/>
</dbReference>
<feature type="compositionally biased region" description="Polar residues" evidence="11">
    <location>
        <begin position="8"/>
        <end position="17"/>
    </location>
</feature>
<keyword evidence="5" id="KW-0808">Transferase</keyword>
<feature type="transmembrane region" description="Helical" evidence="10">
    <location>
        <begin position="432"/>
        <end position="453"/>
    </location>
</feature>
<evidence type="ECO:0000256" key="9">
    <source>
        <dbReference type="ARBA" id="ARBA00023136"/>
    </source>
</evidence>
<feature type="transmembrane region" description="Helical" evidence="10">
    <location>
        <begin position="213"/>
        <end position="238"/>
    </location>
</feature>
<dbReference type="VEuPathDB" id="AmoebaDB:DDB_G0279349"/>
<evidence type="ECO:0000256" key="5">
    <source>
        <dbReference type="ARBA" id="ARBA00022679"/>
    </source>
</evidence>